<dbReference type="SUPFAM" id="SSF49478">
    <property type="entry name" value="Cna protein B-type domain"/>
    <property type="match status" value="1"/>
</dbReference>
<dbReference type="Gene3D" id="2.60.40.1120">
    <property type="entry name" value="Carboxypeptidase-like, regulatory domain"/>
    <property type="match status" value="22"/>
</dbReference>
<dbReference type="Pfam" id="PF13620">
    <property type="entry name" value="CarboxypepD_reg"/>
    <property type="match status" value="21"/>
</dbReference>
<sequence>MAFPSNAQYTPVLVGGTPLFDVLGDESPLSTDIVGNSTFPAGFFAYDGTNVYFRLRLNGDPRNNQLTGFRNFSWGVLINTTGVAGTYDWLFNVDGLNNRVSLIQNTVKLVNSWNDPAEGTGGGNPNFAQPITNFDFARVTPADSSIGGDQDFFLDWFLPASTVFSFLGINASSAIRAVYFSSANANNYNKDSLRTSEGFSFANAFTDPVTPDQADIRAKLATNKVLNSGPQTVVLGQQATWTGTVTVTNTGRSQATSVFLDDIIGPDQVNSFVINTTSQGLTSYNPATKLLTWNVGNLNPGITATLTFTLNGAFTSSGSRNLDRVQATGFDSSSGNAIQSNTSVVTINVQQTATINGTITDQSTGLVLPNTTVSLLQGMSIIATTQSNASGFYTFTNVVPGNYTVQAARTNYVTGTANVSAVGGTSTTADIALVPQPSTISGNVSNGGPINNATVQLLNNSGTVVATTTTNVAGNYSFLNVTPGLYNVTVLASGFQSQTKSVMTEPNQAAVVNFILIANPGSISGTVRDSTNNTAIALANVELLDSNGIPIASKTANGSGQYSFNNLAPGNYQVRSFAANYSTTTVSSTVTAGDITNTNIFLEPNPGSIQGTVIDSETMSAISGASVQAVNSQNVIVASTTTNGSGQYSLSSLLPGSYSLIFTANGYATQTLGAVVTSNAVTIVDAALSKLAGALIGTVQDPNAVAIPGATVTVFQNNIQVGSVITDSNGNYMVSGLPPGSYTVVVSAPNYTTESVAAMIENGQTTTVNVTLNEDPGTLTGFVRDTNNVPIPGGSVTVQISTGAGIIVATTVTAPDGSYTVPNLAPGNYTVVAAASNFQAATQGVTISSNTTSIVNFNLASDPGSISGIVTNAQTGTPIIGANVQVRVVDSSGAVIATVLTDENGQYVVNGLAPGIYTVVVSAQDFQTNAATIQVISNQATDGSIALQPDPGQITGTVVDSVGSNPIPGASVSIVNSSGNLITTVLTDTNGVFMVEGLAPDNYTVNVFANNFQNGMVGALVSSGQTTPVSVVLNPDPGFITGTVSPQVPNTVVQLRDVNNVLIDSVVANQDGTFSFNNLTPGTYTVLASAPNYSTAQAGVSVLANQTSTVDLTLVPNPGSVSGIVTDNLGNPIVNAIVQIFDQNNILIGSGFTDSSGQYIVGNLPSGSFNVVVNSPGFGQVITGINLGVGEDLTGVNISLIPNPGIIDGQITNFTTGDTIAGATVVIIDGISQIPIATTTTSAFGNYSVSGLSPGSYIVSASKMNFTTEQIGAIVISDSATRADLALGENPGTISGNVEDTNGNPITGNGIQISVFNENNVLVVSFLANSDGTYSVPSLAPGTYFITASAPNYSSSTVSAIVESNQATTVTNVLAANPVTLTVQVVIENTSTPIEGSAVTIRHSNNIVIATGITDVNGIVTFFSLPTGTLNITADASSFGTDTKSVIGGPGDSLSAVLSLAPNPGQIQGLVSNLASGEAIPNAVIQLYDITNVLVQTTLSNQNGAYAFSGVTPGVYTVIANATDFGPETAGAIVTSNQTSFLSFALSPNPGIVQGYVRDSVTLDPIVGATVVVRELSGTGPVIFTTITDSDGFFQTTTLSPRVYVLVGSSPDFGWNSVSAEVMSGGVTNVEILLTPNPGALTGTVRDAQTLQPLTDTLVRVINNQGTIVATVQTSIDGTYFIPGLTEGSYTVSAINTGYQSLLQQVNILPNSTIVLDFNLLANPATLSGTVVDTITGSPLTGVIIEVYVSGTDILVRRVLTDENGNYLIEGLPQGTFDVKAQLQDYAISVNTVFLSPGESEELNIALVPFPATVQGTIRDAVTLDPISGALIKVVIPNTDIVVGSIITSSDGTYSIGNLPSGSYNVVISADGYATEVIPVILAPNGTETVNADLDPNPAGITGFVLNAQTTTGIQGALVRVFNSDGVFITSTLTDDNGLYAIPGLAQGQYTVIASADGFGEQIAIVTLSPGETESLNFSLSNQTATLRGTVRDAVSNQPIQSALGQVFRIGTSIPVASVLTDGSGEYEFTGLDPREYRVVFSADGYTSEVFRVFLTNGEVQTLNAELGRRPATIRGRVTDANTGDPIQSAGVITVISGSGIIVASTLTDQEGNYILTGLSAGDYNVIFSADGYVSQTVMIRLSTGEMAIINAALESNPATLTGFVRDAATLSPIENALIQVFKPDGTLIGTTLSDMNGNYTISGLPGGTLVIIARATGYQSQLQTVTLTPGTTSTLNFLLADNPGSVSGTVTDIQTGDPISQVLVQIFPVGSLVPIRSTLTDPDGFYILTGLPPGTYVIRFTASGYPVKEVTIVLAEGENRLLNVQLGEVIPPPPSNLRPECISVEKVYDWVIATHNSTQAFGLSPDCRKLVNGLLERGEGIHVQCQLSSSAQPRCSLISFEKGNPGYVEIRGQAVILVTVGSITDKDQYCAMEVPVYFDKVIGVCLPQGLDAGNVNCSIVDFKCREKAGSLTRDQVQLQFIACLEVEILNPVILEVLSDFCAPRTVVECVEEDDVGYLK</sequence>
<comment type="similarity">
    <text evidence="1">Belongs to the serine-aspartate repeat-containing protein (SDr) family.</text>
</comment>
<dbReference type="PANTHER" id="PTHR36108">
    <property type="entry name" value="COLOSSIN-B-RELATED"/>
    <property type="match status" value="1"/>
</dbReference>
<evidence type="ECO:0000313" key="5">
    <source>
        <dbReference type="Proteomes" id="UP000465062"/>
    </source>
</evidence>
<gene>
    <name evidence="4" type="ORF">FHE72_11045</name>
</gene>
<dbReference type="SUPFAM" id="SSF49452">
    <property type="entry name" value="Starch-binding domain-like"/>
    <property type="match status" value="11"/>
</dbReference>
<dbReference type="PANTHER" id="PTHR36108:SF13">
    <property type="entry name" value="COLOSSIN-B-RELATED"/>
    <property type="match status" value="1"/>
</dbReference>
<evidence type="ECO:0000256" key="1">
    <source>
        <dbReference type="ARBA" id="ARBA00007257"/>
    </source>
</evidence>
<evidence type="ECO:0000313" key="4">
    <source>
        <dbReference type="EMBL" id="QHE61502.1"/>
    </source>
</evidence>
<dbReference type="GO" id="GO:0030246">
    <property type="term" value="F:carbohydrate binding"/>
    <property type="evidence" value="ECO:0007669"/>
    <property type="project" value="InterPro"/>
</dbReference>
<dbReference type="Proteomes" id="UP000465062">
    <property type="component" value="Chromosome"/>
</dbReference>
<dbReference type="InterPro" id="IPR013784">
    <property type="entry name" value="Carb-bd-like_fold"/>
</dbReference>
<dbReference type="SUPFAM" id="SSF49464">
    <property type="entry name" value="Carboxypeptidase regulatory domain-like"/>
    <property type="match status" value="11"/>
</dbReference>
<dbReference type="InterPro" id="IPR008969">
    <property type="entry name" value="CarboxyPept-like_regulatory"/>
</dbReference>
<reference evidence="4 5" key="1">
    <citation type="submission" date="2019-06" db="EMBL/GenBank/DDBJ databases">
        <title>An operon consisting of a P-type ATPase gene and a transcriptional regular gene given the different cadmium resistance in Bacillus vietamensis 151-6 and Bacillus marisflavi 151-25.</title>
        <authorList>
            <person name="Yu X."/>
        </authorList>
    </citation>
    <scope>NUCLEOTIDE SEQUENCE [LARGE SCALE GENOMIC DNA]</scope>
    <source>
        <strain evidence="4 5">151-6</strain>
    </source>
</reference>
<dbReference type="RefSeq" id="WP_159361966.1">
    <property type="nucleotide sequence ID" value="NZ_CP047394.1"/>
</dbReference>
<dbReference type="EMBL" id="CP047394">
    <property type="protein sequence ID" value="QHE61502.1"/>
    <property type="molecule type" value="Genomic_DNA"/>
</dbReference>
<dbReference type="Gene3D" id="2.60.40.1170">
    <property type="entry name" value="Mu homology domain, subdomain B"/>
    <property type="match status" value="1"/>
</dbReference>
<accession>A0A6I6URP2</accession>
<evidence type="ECO:0000256" key="3">
    <source>
        <dbReference type="ARBA" id="ARBA00022729"/>
    </source>
</evidence>
<evidence type="ECO:0000256" key="2">
    <source>
        <dbReference type="ARBA" id="ARBA00022525"/>
    </source>
</evidence>
<name>A0A6I6URP2_9BACI</name>
<keyword evidence="3" id="KW-0732">Signal</keyword>
<dbReference type="KEGG" id="bvq:FHE72_11045"/>
<organism evidence="4 5">
    <name type="scientific">Rossellomorea vietnamensis</name>
    <dbReference type="NCBI Taxonomy" id="218284"/>
    <lineage>
        <taxon>Bacteria</taxon>
        <taxon>Bacillati</taxon>
        <taxon>Bacillota</taxon>
        <taxon>Bacilli</taxon>
        <taxon>Bacillales</taxon>
        <taxon>Bacillaceae</taxon>
        <taxon>Rossellomorea</taxon>
    </lineage>
</organism>
<protein>
    <submittedName>
        <fullName evidence="4">DUF1416 domain-containing protein</fullName>
    </submittedName>
</protein>
<keyword evidence="2" id="KW-0964">Secreted</keyword>
<proteinExistence type="inferred from homology"/>